<sequence>MKKLFNILGLNFLLISTIITGVYLTNNNQDNNIVLKMESSESTELKKAKEEIEKLKKELIELKEYYDQEYTKHNKVIEENKELSNKLKDYLELKKELLEYKELYDKEYTKTNDLLEYKQKTEAKLKEYEALFKSIGADVTYFKHNDPSKIINLINESKSKDNVHKLEKSQQIAISIGAGLTLLAIAICGLGIGLNKNVFKRSKNVNRIIISK</sequence>
<gene>
    <name evidence="3" type="ORF">MF5295_00047</name>
</gene>
<accession>A0A654IFL1</accession>
<name>A0A654IFL1_9MOLU</name>
<proteinExistence type="predicted"/>
<feature type="transmembrane region" description="Helical" evidence="2">
    <location>
        <begin position="7"/>
        <end position="25"/>
    </location>
</feature>
<evidence type="ECO:0000256" key="2">
    <source>
        <dbReference type="SAM" id="Phobius"/>
    </source>
</evidence>
<protein>
    <recommendedName>
        <fullName evidence="4">Chromosome partition protein Smc</fullName>
    </recommendedName>
</protein>
<evidence type="ECO:0000256" key="1">
    <source>
        <dbReference type="SAM" id="Coils"/>
    </source>
</evidence>
<evidence type="ECO:0008006" key="4">
    <source>
        <dbReference type="Google" id="ProtNLM"/>
    </source>
</evidence>
<feature type="coiled-coil region" evidence="1">
    <location>
        <begin position="38"/>
        <end position="100"/>
    </location>
</feature>
<keyword evidence="2" id="KW-0472">Membrane</keyword>
<keyword evidence="2" id="KW-1133">Transmembrane helix</keyword>
<reference evidence="3" key="1">
    <citation type="submission" date="2019-11" db="EMBL/GenBank/DDBJ databases">
        <authorList>
            <person name="Falquet L."/>
            <person name="Falquet L."/>
        </authorList>
    </citation>
    <scope>NUCLEOTIDE SEQUENCE</scope>
    <source>
        <strain evidence="3">8756-13</strain>
    </source>
</reference>
<dbReference type="AlphaFoldDB" id="A0A654IFL1"/>
<keyword evidence="1" id="KW-0175">Coiled coil</keyword>
<organism evidence="3">
    <name type="scientific">Mycoplasma feriruminatoris</name>
    <dbReference type="NCBI Taxonomy" id="1179777"/>
    <lineage>
        <taxon>Bacteria</taxon>
        <taxon>Bacillati</taxon>
        <taxon>Mycoplasmatota</taxon>
        <taxon>Mollicutes</taxon>
        <taxon>Mycoplasmataceae</taxon>
        <taxon>Mycoplasma</taxon>
    </lineage>
</organism>
<keyword evidence="2" id="KW-0812">Transmembrane</keyword>
<feature type="transmembrane region" description="Helical" evidence="2">
    <location>
        <begin position="172"/>
        <end position="194"/>
    </location>
</feature>
<evidence type="ECO:0000313" key="3">
    <source>
        <dbReference type="EMBL" id="VZR96905.1"/>
    </source>
</evidence>
<dbReference type="EMBL" id="LR739235">
    <property type="protein sequence ID" value="VZR96905.1"/>
    <property type="molecule type" value="Genomic_DNA"/>
</dbReference>